<reference evidence="1 2" key="1">
    <citation type="submission" date="2020-01" db="EMBL/GenBank/DDBJ databases">
        <title>Novel species isolated from a subtropical stream in China.</title>
        <authorList>
            <person name="Lu H."/>
        </authorList>
    </citation>
    <scope>NUCLEOTIDE SEQUENCE [LARGE SCALE GENOMIC DNA]</scope>
    <source>
        <strain evidence="1 2">FT82W</strain>
    </source>
</reference>
<dbReference type="AlphaFoldDB" id="A0A845G3U4"/>
<evidence type="ECO:0000313" key="1">
    <source>
        <dbReference type="EMBL" id="MYM88122.1"/>
    </source>
</evidence>
<organism evidence="1 2">
    <name type="scientific">Duganella vulcania</name>
    <dbReference type="NCBI Taxonomy" id="2692166"/>
    <lineage>
        <taxon>Bacteria</taxon>
        <taxon>Pseudomonadati</taxon>
        <taxon>Pseudomonadota</taxon>
        <taxon>Betaproteobacteria</taxon>
        <taxon>Burkholderiales</taxon>
        <taxon>Oxalobacteraceae</taxon>
        <taxon>Telluria group</taxon>
        <taxon>Duganella</taxon>
    </lineage>
</organism>
<dbReference type="EMBL" id="WWCW01000039">
    <property type="protein sequence ID" value="MYM88122.1"/>
    <property type="molecule type" value="Genomic_DNA"/>
</dbReference>
<gene>
    <name evidence="1" type="ORF">GTP91_13150</name>
</gene>
<proteinExistence type="predicted"/>
<comment type="caution">
    <text evidence="1">The sequence shown here is derived from an EMBL/GenBank/DDBJ whole genome shotgun (WGS) entry which is preliminary data.</text>
</comment>
<dbReference type="Proteomes" id="UP000470302">
    <property type="component" value="Unassembled WGS sequence"/>
</dbReference>
<protein>
    <submittedName>
        <fullName evidence="1">Uncharacterized protein</fullName>
    </submittedName>
</protein>
<name>A0A845G3U4_9BURK</name>
<accession>A0A845G3U4</accession>
<evidence type="ECO:0000313" key="2">
    <source>
        <dbReference type="Proteomes" id="UP000470302"/>
    </source>
</evidence>
<feature type="non-terminal residue" evidence="1">
    <location>
        <position position="1"/>
    </location>
</feature>
<sequence>PQAAGAPAAIPPHGVKRHRAALAYFKKDAADGWEFGRCGCSMLPLCP</sequence>